<dbReference type="AlphaFoldDB" id="A0A2H0CVF5"/>
<dbReference type="GO" id="GO:0006355">
    <property type="term" value="P:regulation of DNA-templated transcription"/>
    <property type="evidence" value="ECO:0007669"/>
    <property type="project" value="InterPro"/>
</dbReference>
<comment type="caution">
    <text evidence="1">The sequence shown here is derived from an EMBL/GenBank/DDBJ whole genome shotgun (WGS) entry which is preliminary data.</text>
</comment>
<evidence type="ECO:0000313" key="2">
    <source>
        <dbReference type="Proteomes" id="UP000230638"/>
    </source>
</evidence>
<protein>
    <recommendedName>
        <fullName evidence="3">Type II toxin-antitoxin system antitoxin, RelB/DinJ family</fullName>
    </recommendedName>
</protein>
<dbReference type="EMBL" id="PCTL01000021">
    <property type="protein sequence ID" value="PIP73370.1"/>
    <property type="molecule type" value="Genomic_DNA"/>
</dbReference>
<dbReference type="InterPro" id="IPR045944">
    <property type="entry name" value="DUF6364"/>
</dbReference>
<dbReference type="InterPro" id="IPR013321">
    <property type="entry name" value="Arc_rbn_hlx_hlx"/>
</dbReference>
<dbReference type="Proteomes" id="UP000230638">
    <property type="component" value="Unassembled WGS sequence"/>
</dbReference>
<proteinExistence type="predicted"/>
<name>A0A2H0CVF5_9BACT</name>
<gene>
    <name evidence="1" type="ORF">COW88_02005</name>
</gene>
<reference evidence="1 2" key="1">
    <citation type="submission" date="2017-09" db="EMBL/GenBank/DDBJ databases">
        <title>Depth-based differentiation of microbial function through sediment-hosted aquifers and enrichment of novel symbionts in the deep terrestrial subsurface.</title>
        <authorList>
            <person name="Probst A.J."/>
            <person name="Ladd B."/>
            <person name="Jarett J.K."/>
            <person name="Geller-Mcgrath D.E."/>
            <person name="Sieber C.M."/>
            <person name="Emerson J.B."/>
            <person name="Anantharaman K."/>
            <person name="Thomas B.C."/>
            <person name="Malmstrom R."/>
            <person name="Stieglmeier M."/>
            <person name="Klingl A."/>
            <person name="Woyke T."/>
            <person name="Ryan C.M."/>
            <person name="Banfield J.F."/>
        </authorList>
    </citation>
    <scope>NUCLEOTIDE SEQUENCE [LARGE SCALE GENOMIC DNA]</scope>
    <source>
        <strain evidence="1">CG22_combo_CG10-13_8_21_14_all_47_15</strain>
    </source>
</reference>
<dbReference type="Gene3D" id="1.10.1220.10">
    <property type="entry name" value="Met repressor-like"/>
    <property type="match status" value="1"/>
</dbReference>
<accession>A0A2H0CVF5</accession>
<organism evidence="1 2">
    <name type="scientific">Candidatus Lloydbacteria bacterium CG22_combo_CG10-13_8_21_14_all_47_15</name>
    <dbReference type="NCBI Taxonomy" id="1974635"/>
    <lineage>
        <taxon>Bacteria</taxon>
        <taxon>Candidatus Lloydiibacteriota</taxon>
    </lineage>
</organism>
<evidence type="ECO:0000313" key="1">
    <source>
        <dbReference type="EMBL" id="PIP73370.1"/>
    </source>
</evidence>
<dbReference type="Pfam" id="PF19891">
    <property type="entry name" value="DUF6364"/>
    <property type="match status" value="1"/>
</dbReference>
<evidence type="ECO:0008006" key="3">
    <source>
        <dbReference type="Google" id="ProtNLM"/>
    </source>
</evidence>
<sequence>MKTMINIKTDRDIKERAQEIAKEIGLSLSAVVNAYLKEFVRERAVRFSVEPEVRSEVGKLLKQARVDYKKRKNIYGPFKTAEEMDVYLDA</sequence>